<accession>A0ABV9EH30</accession>
<sequence>MARRRSDHDLVGLTALALLSIRSSHPYELHRFILETHKDYITGLPRSLYHAVGRLAAEELITPVETTREGRRPERTVYEITAEGQAELTSRLRRLLEEPGSDTRPFLAAVSLMGCLPVEDVERCLGTRAATLEGMVVSYDAHMSGLAASGLPPILTLELECDRALRATELDWVRGVVARLRSGELGWSGPVKAGLLSGLLDDQAVTGVPDGGRPPL</sequence>
<comment type="caution">
    <text evidence="2">The sequence shown here is derived from an EMBL/GenBank/DDBJ whole genome shotgun (WGS) entry which is preliminary data.</text>
</comment>
<dbReference type="Gene3D" id="1.10.10.10">
    <property type="entry name" value="Winged helix-like DNA-binding domain superfamily/Winged helix DNA-binding domain"/>
    <property type="match status" value="1"/>
</dbReference>
<name>A0ABV9EH30_9ACTN</name>
<dbReference type="InterPro" id="IPR036388">
    <property type="entry name" value="WH-like_DNA-bd_sf"/>
</dbReference>
<dbReference type="PANTHER" id="PTHR43252">
    <property type="entry name" value="TRANSCRIPTIONAL REGULATOR YQJI"/>
    <property type="match status" value="1"/>
</dbReference>
<dbReference type="RefSeq" id="WP_262840661.1">
    <property type="nucleotide sequence ID" value="NZ_JANZYP010000002.1"/>
</dbReference>
<evidence type="ECO:0000313" key="2">
    <source>
        <dbReference type="EMBL" id="MFC4587887.1"/>
    </source>
</evidence>
<protein>
    <submittedName>
        <fullName evidence="2">PadR family transcriptional regulator</fullName>
    </submittedName>
</protein>
<dbReference type="SUPFAM" id="SSF46785">
    <property type="entry name" value="Winged helix' DNA-binding domain"/>
    <property type="match status" value="1"/>
</dbReference>
<dbReference type="EMBL" id="JBHSFN010000010">
    <property type="protein sequence ID" value="MFC4587887.1"/>
    <property type="molecule type" value="Genomic_DNA"/>
</dbReference>
<dbReference type="Pfam" id="PF03551">
    <property type="entry name" value="PadR"/>
    <property type="match status" value="1"/>
</dbReference>
<reference evidence="3" key="1">
    <citation type="journal article" date="2019" name="Int. J. Syst. Evol. Microbiol.">
        <title>The Global Catalogue of Microorganisms (GCM) 10K type strain sequencing project: providing services to taxonomists for standard genome sequencing and annotation.</title>
        <authorList>
            <consortium name="The Broad Institute Genomics Platform"/>
            <consortium name="The Broad Institute Genome Sequencing Center for Infectious Disease"/>
            <person name="Wu L."/>
            <person name="Ma J."/>
        </authorList>
    </citation>
    <scope>NUCLEOTIDE SEQUENCE [LARGE SCALE GENOMIC DNA]</scope>
    <source>
        <strain evidence="3">CCUG 49560</strain>
    </source>
</reference>
<dbReference type="InterPro" id="IPR036390">
    <property type="entry name" value="WH_DNA-bd_sf"/>
</dbReference>
<dbReference type="Proteomes" id="UP001595891">
    <property type="component" value="Unassembled WGS sequence"/>
</dbReference>
<feature type="domain" description="Transcription regulator PadR N-terminal" evidence="1">
    <location>
        <begin position="16"/>
        <end position="89"/>
    </location>
</feature>
<dbReference type="InterPro" id="IPR005149">
    <property type="entry name" value="Tscrpt_reg_PadR_N"/>
</dbReference>
<evidence type="ECO:0000313" key="3">
    <source>
        <dbReference type="Proteomes" id="UP001595891"/>
    </source>
</evidence>
<dbReference type="PANTHER" id="PTHR43252:SF2">
    <property type="entry name" value="TRANSCRIPTION REGULATOR, PADR-LIKE FAMILY"/>
    <property type="match status" value="1"/>
</dbReference>
<keyword evidence="3" id="KW-1185">Reference proteome</keyword>
<gene>
    <name evidence="2" type="ORF">ACFO8L_17480</name>
</gene>
<proteinExistence type="predicted"/>
<evidence type="ECO:0000259" key="1">
    <source>
        <dbReference type="Pfam" id="PF03551"/>
    </source>
</evidence>
<organism evidence="2 3">
    <name type="scientific">Sphaerisporangium corydalis</name>
    <dbReference type="NCBI Taxonomy" id="1441875"/>
    <lineage>
        <taxon>Bacteria</taxon>
        <taxon>Bacillati</taxon>
        <taxon>Actinomycetota</taxon>
        <taxon>Actinomycetes</taxon>
        <taxon>Streptosporangiales</taxon>
        <taxon>Streptosporangiaceae</taxon>
        <taxon>Sphaerisporangium</taxon>
    </lineage>
</organism>